<comment type="subcellular location">
    <subcellularLocation>
        <location evidence="1">Cell inner membrane</location>
    </subcellularLocation>
</comment>
<evidence type="ECO:0000256" key="4">
    <source>
        <dbReference type="ARBA" id="ARBA00022679"/>
    </source>
</evidence>
<reference evidence="8 9" key="1">
    <citation type="submission" date="2017-05" db="EMBL/GenBank/DDBJ databases">
        <authorList>
            <person name="Varghese N."/>
            <person name="Submissions S."/>
        </authorList>
    </citation>
    <scope>NUCLEOTIDE SEQUENCE [LARGE SCALE GENOMIC DNA]</scope>
    <source>
        <strain evidence="8 9">DSM 15949</strain>
    </source>
</reference>
<evidence type="ECO:0000256" key="5">
    <source>
        <dbReference type="ARBA" id="ARBA00023136"/>
    </source>
</evidence>
<evidence type="ECO:0000313" key="8">
    <source>
        <dbReference type="EMBL" id="SMP15996.1"/>
    </source>
</evidence>
<dbReference type="PANTHER" id="PTHR30606:SF10">
    <property type="entry name" value="PHOSPHATIDYLINOSITOL MANNOSIDE ACYLTRANSFERASE"/>
    <property type="match status" value="1"/>
</dbReference>
<name>A0ABY1NR30_9HYPH</name>
<organism evidence="8 9">
    <name type="scientific">Roseibium denhamense</name>
    <dbReference type="NCBI Taxonomy" id="76305"/>
    <lineage>
        <taxon>Bacteria</taxon>
        <taxon>Pseudomonadati</taxon>
        <taxon>Pseudomonadota</taxon>
        <taxon>Alphaproteobacteria</taxon>
        <taxon>Hyphomicrobiales</taxon>
        <taxon>Stappiaceae</taxon>
        <taxon>Roseibium</taxon>
    </lineage>
</organism>
<keyword evidence="5" id="KW-0472">Membrane</keyword>
<dbReference type="PANTHER" id="PTHR30606">
    <property type="entry name" value="LIPID A BIOSYNTHESIS LAUROYL ACYLTRANSFERASE"/>
    <property type="match status" value="1"/>
</dbReference>
<feature type="region of interest" description="Disordered" evidence="7">
    <location>
        <begin position="347"/>
        <end position="371"/>
    </location>
</feature>
<evidence type="ECO:0000256" key="7">
    <source>
        <dbReference type="SAM" id="MobiDB-lite"/>
    </source>
</evidence>
<dbReference type="Pfam" id="PF03279">
    <property type="entry name" value="Lip_A_acyltrans"/>
    <property type="match status" value="1"/>
</dbReference>
<accession>A0ABY1NR30</accession>
<dbReference type="RefSeq" id="WP_155194679.1">
    <property type="nucleotide sequence ID" value="NZ_BAAAEA010000003.1"/>
</dbReference>
<sequence length="371" mass="42190">MKRPLKLDDIPFRETLPEEPPAPPILDLWSSDAQRRQDAHLHWIRHTKDGLFNSALFSLMRLFPSRVVSNIGPLLVPLARHSYRNMVFPRRISRNFAALTPGRWQSTEARERALSNWWRNSGRTRSEFSVVNRLWDEGHICVEGRDNIERAKKLGGPLIFTSMHLATWEALFVAIHKGLDGPSIGPFQPEPNRFTNRIVYSIRKRRNQYLFPPGQLSAFRMRKLMASGCYSMTIFIDEVRNKQVHLPLFGRPVPNCGNAVVAIKIANACKGTLVPTYLIRRGPANFKQVICPPILRQPGASAYGISETIEALNQVFEPVVLKHFDEWYMLQELRLPTDFEQSEYAHQLHQTNTEQSEGPSSAQAGGSGTSA</sequence>
<evidence type="ECO:0000256" key="6">
    <source>
        <dbReference type="ARBA" id="ARBA00023315"/>
    </source>
</evidence>
<dbReference type="EMBL" id="FXTT01000002">
    <property type="protein sequence ID" value="SMP15996.1"/>
    <property type="molecule type" value="Genomic_DNA"/>
</dbReference>
<evidence type="ECO:0000256" key="1">
    <source>
        <dbReference type="ARBA" id="ARBA00004533"/>
    </source>
</evidence>
<evidence type="ECO:0000256" key="3">
    <source>
        <dbReference type="ARBA" id="ARBA00022519"/>
    </source>
</evidence>
<comment type="caution">
    <text evidence="8">The sequence shown here is derived from an EMBL/GenBank/DDBJ whole genome shotgun (WGS) entry which is preliminary data.</text>
</comment>
<evidence type="ECO:0000313" key="9">
    <source>
        <dbReference type="Proteomes" id="UP001157914"/>
    </source>
</evidence>
<proteinExistence type="predicted"/>
<feature type="region of interest" description="Disordered" evidence="7">
    <location>
        <begin position="1"/>
        <end position="21"/>
    </location>
</feature>
<dbReference type="CDD" id="cd07984">
    <property type="entry name" value="LPLAT_LABLAT-like"/>
    <property type="match status" value="1"/>
</dbReference>
<keyword evidence="4" id="KW-0808">Transferase</keyword>
<keyword evidence="6" id="KW-0012">Acyltransferase</keyword>
<dbReference type="InterPro" id="IPR004960">
    <property type="entry name" value="LipA_acyltrans"/>
</dbReference>
<keyword evidence="2" id="KW-1003">Cell membrane</keyword>
<gene>
    <name evidence="8" type="ORF">SAMN06265374_1651</name>
</gene>
<keyword evidence="3" id="KW-0997">Cell inner membrane</keyword>
<evidence type="ECO:0000256" key="2">
    <source>
        <dbReference type="ARBA" id="ARBA00022475"/>
    </source>
</evidence>
<feature type="compositionally biased region" description="Basic and acidic residues" evidence="7">
    <location>
        <begin position="1"/>
        <end position="16"/>
    </location>
</feature>
<protein>
    <submittedName>
        <fullName evidence="8">KDO2-lipid IV(A) lauroyltransferase</fullName>
    </submittedName>
</protein>
<keyword evidence="9" id="KW-1185">Reference proteome</keyword>
<dbReference type="Proteomes" id="UP001157914">
    <property type="component" value="Unassembled WGS sequence"/>
</dbReference>